<reference evidence="1 2" key="1">
    <citation type="journal article" date="2015" name="Genome Announc.">
        <title>Expanding the biotechnology potential of lactobacilli through comparative genomics of 213 strains and associated genera.</title>
        <authorList>
            <person name="Sun Z."/>
            <person name="Harris H.M."/>
            <person name="McCann A."/>
            <person name="Guo C."/>
            <person name="Argimon S."/>
            <person name="Zhang W."/>
            <person name="Yang X."/>
            <person name="Jeffery I.B."/>
            <person name="Cooney J.C."/>
            <person name="Kagawa T.F."/>
            <person name="Liu W."/>
            <person name="Song Y."/>
            <person name="Salvetti E."/>
            <person name="Wrobel A."/>
            <person name="Rasinkangas P."/>
            <person name="Parkhill J."/>
            <person name="Rea M.C."/>
            <person name="O'Sullivan O."/>
            <person name="Ritari J."/>
            <person name="Douillard F.P."/>
            <person name="Paul Ross R."/>
            <person name="Yang R."/>
            <person name="Briner A.E."/>
            <person name="Felis G.E."/>
            <person name="de Vos W.M."/>
            <person name="Barrangou R."/>
            <person name="Klaenhammer T.R."/>
            <person name="Caufield P.W."/>
            <person name="Cui Y."/>
            <person name="Zhang H."/>
            <person name="O'Toole P.W."/>
        </authorList>
    </citation>
    <scope>NUCLEOTIDE SEQUENCE [LARGE SCALE GENOMIC DNA]</scope>
    <source>
        <strain evidence="1 2">DSM 15945</strain>
    </source>
</reference>
<dbReference type="EMBL" id="AZFJ01000046">
    <property type="protein sequence ID" value="KRL86239.1"/>
    <property type="molecule type" value="Genomic_DNA"/>
</dbReference>
<sequence>MSQMIDLTGQRFVRLVVLRREGTAASGNAKWLCQCDCGNQTNVNGYNLRHGVTRSCGCLARENSRARLAQQKQIWRESGTHFVRDNATYHRLRTSNYSGVVGVSYDAKQDIWVARLMVHAKLVLNKTFASFTEAVQARLQPERQFLPAKAWQFVVFDHTPQQQTRHIVAINGHALEE</sequence>
<proteinExistence type="predicted"/>
<dbReference type="Proteomes" id="UP000051922">
    <property type="component" value="Unassembled WGS sequence"/>
</dbReference>
<protein>
    <submittedName>
        <fullName evidence="1">Uncharacterized protein</fullName>
    </submittedName>
</protein>
<dbReference type="AlphaFoldDB" id="A0A0R1TYD4"/>
<accession>A0A0R1TYD4</accession>
<dbReference type="OrthoDB" id="552713at2"/>
<name>A0A0R1TYD4_9LACO</name>
<keyword evidence="2" id="KW-1185">Reference proteome</keyword>
<gene>
    <name evidence="1" type="ORF">FC50_GL000986</name>
</gene>
<comment type="caution">
    <text evidence="1">The sequence shown here is derived from an EMBL/GenBank/DDBJ whole genome shotgun (WGS) entry which is preliminary data.</text>
</comment>
<dbReference type="STRING" id="1423783.FC50_GL000986"/>
<evidence type="ECO:0000313" key="2">
    <source>
        <dbReference type="Proteomes" id="UP000051922"/>
    </source>
</evidence>
<dbReference type="PATRIC" id="fig|1423783.4.peg.1021"/>
<evidence type="ECO:0000313" key="1">
    <source>
        <dbReference type="EMBL" id="KRL86239.1"/>
    </source>
</evidence>
<organism evidence="1 2">
    <name type="scientific">Lacticaseibacillus pantheris DSM 15945 = JCM 12539 = NBRC 106106</name>
    <dbReference type="NCBI Taxonomy" id="1423783"/>
    <lineage>
        <taxon>Bacteria</taxon>
        <taxon>Bacillati</taxon>
        <taxon>Bacillota</taxon>
        <taxon>Bacilli</taxon>
        <taxon>Lactobacillales</taxon>
        <taxon>Lactobacillaceae</taxon>
        <taxon>Lacticaseibacillus</taxon>
    </lineage>
</organism>
<dbReference type="RefSeq" id="WP_054649362.1">
    <property type="nucleotide sequence ID" value="NZ_AZFJ01000046.1"/>
</dbReference>